<protein>
    <recommendedName>
        <fullName evidence="3">Nucleoside 2-deoxyribosyltransferase</fullName>
    </recommendedName>
</protein>
<reference evidence="1 2" key="1">
    <citation type="journal article" date="2020" name="Biotechnol. Biofuels">
        <title>New insights from the biogas microbiome by comprehensive genome-resolved metagenomics of nearly 1600 species originating from multiple anaerobic digesters.</title>
        <authorList>
            <person name="Campanaro S."/>
            <person name="Treu L."/>
            <person name="Rodriguez-R L.M."/>
            <person name="Kovalovszki A."/>
            <person name="Ziels R.M."/>
            <person name="Maus I."/>
            <person name="Zhu X."/>
            <person name="Kougias P.G."/>
            <person name="Basile A."/>
            <person name="Luo G."/>
            <person name="Schluter A."/>
            <person name="Konstantinidis K.T."/>
            <person name="Angelidaki I."/>
        </authorList>
    </citation>
    <scope>NUCLEOTIDE SEQUENCE [LARGE SCALE GENOMIC DNA]</scope>
    <source>
        <strain evidence="1">AS27yjCOA_202</strain>
    </source>
</reference>
<accession>A0A7X9E7P3</accession>
<sequence>MNIYIGYKYRNVEDKQNLKDSLQKISEAMSSCGHSVFILGRDKYNWDHDSVPASKSIIPIIKNIKKSDILFVYVENDKRSTGLTFECICAKILGKKIVIAARTNIKGNFFKKFSNNIIEFFSTEDLVLKIKNSLNSLI</sequence>
<evidence type="ECO:0000313" key="1">
    <source>
        <dbReference type="EMBL" id="NMB92011.1"/>
    </source>
</evidence>
<dbReference type="Gene3D" id="3.40.50.450">
    <property type="match status" value="1"/>
</dbReference>
<evidence type="ECO:0000313" key="2">
    <source>
        <dbReference type="Proteomes" id="UP000590542"/>
    </source>
</evidence>
<proteinExistence type="predicted"/>
<dbReference type="EMBL" id="JAAZNV010000014">
    <property type="protein sequence ID" value="NMB92011.1"/>
    <property type="molecule type" value="Genomic_DNA"/>
</dbReference>
<organism evidence="1 2">
    <name type="scientific">candidate division WWE3 bacterium</name>
    <dbReference type="NCBI Taxonomy" id="2053526"/>
    <lineage>
        <taxon>Bacteria</taxon>
        <taxon>Katanobacteria</taxon>
    </lineage>
</organism>
<comment type="caution">
    <text evidence="1">The sequence shown here is derived from an EMBL/GenBank/DDBJ whole genome shotgun (WGS) entry which is preliminary data.</text>
</comment>
<evidence type="ECO:0008006" key="3">
    <source>
        <dbReference type="Google" id="ProtNLM"/>
    </source>
</evidence>
<gene>
    <name evidence="1" type="ORF">GYA37_04225</name>
</gene>
<dbReference type="Proteomes" id="UP000590542">
    <property type="component" value="Unassembled WGS sequence"/>
</dbReference>
<dbReference type="AlphaFoldDB" id="A0A7X9E7P3"/>
<name>A0A7X9E7P3_UNCKA</name>